<feature type="region of interest" description="Disordered" evidence="1">
    <location>
        <begin position="133"/>
        <end position="152"/>
    </location>
</feature>
<feature type="compositionally biased region" description="Low complexity" evidence="1">
    <location>
        <begin position="107"/>
        <end position="121"/>
    </location>
</feature>
<feature type="compositionally biased region" description="Pro residues" evidence="1">
    <location>
        <begin position="95"/>
        <end position="106"/>
    </location>
</feature>
<feature type="region of interest" description="Disordered" evidence="1">
    <location>
        <begin position="95"/>
        <end position="121"/>
    </location>
</feature>
<reference evidence="2" key="1">
    <citation type="submission" date="2021-02" db="EMBL/GenBank/DDBJ databases">
        <title>First Annotated Genome of the Yellow-green Alga Tribonema minus.</title>
        <authorList>
            <person name="Mahan K.M."/>
        </authorList>
    </citation>
    <scope>NUCLEOTIDE SEQUENCE</scope>
    <source>
        <strain evidence="2">UTEX B ZZ1240</strain>
    </source>
</reference>
<gene>
    <name evidence="2" type="ORF">JKP88DRAFT_299052</name>
</gene>
<proteinExistence type="predicted"/>
<dbReference type="EMBL" id="JAFCMP010000035">
    <property type="protein sequence ID" value="KAG5190360.1"/>
    <property type="molecule type" value="Genomic_DNA"/>
</dbReference>
<accession>A0A836CKX5</accession>
<keyword evidence="3" id="KW-1185">Reference proteome</keyword>
<comment type="caution">
    <text evidence="2">The sequence shown here is derived from an EMBL/GenBank/DDBJ whole genome shotgun (WGS) entry which is preliminary data.</text>
</comment>
<organism evidence="2 3">
    <name type="scientific">Tribonema minus</name>
    <dbReference type="NCBI Taxonomy" id="303371"/>
    <lineage>
        <taxon>Eukaryota</taxon>
        <taxon>Sar</taxon>
        <taxon>Stramenopiles</taxon>
        <taxon>Ochrophyta</taxon>
        <taxon>PX clade</taxon>
        <taxon>Xanthophyceae</taxon>
        <taxon>Tribonematales</taxon>
        <taxon>Tribonemataceae</taxon>
        <taxon>Tribonema</taxon>
    </lineage>
</organism>
<dbReference type="Proteomes" id="UP000664859">
    <property type="component" value="Unassembled WGS sequence"/>
</dbReference>
<evidence type="ECO:0000313" key="2">
    <source>
        <dbReference type="EMBL" id="KAG5190360.1"/>
    </source>
</evidence>
<protein>
    <submittedName>
        <fullName evidence="2">Uncharacterized protein</fullName>
    </submittedName>
</protein>
<sequence length="461" mass="47906">MQQPFRFFQPLLVALRRGGKHAQKVERITGQAGLVPRAGMSGFPLTLDNVEALLLVPLVELLATGTWQSKCAAAKVCAAAVYAFPGTFLDLPPGAIPGAPPSPPLSPRSGRGAPQSPSQRFASLRSQLSLRSLTSQPEDGEGVGEGGGGGTVMPLPSSRVPGMLGGLGAHALLLDMLAGGCGGVHQGGAALDALTALFEDPAVARLAVDDGAVQVLMPLLSGGGNGDSIVNSRRRQALMLLKCAMIVAPHVTPWAKPDVLACEHVIGYGQEAQQKVELFAHRQRVTDYLTVSAEHQAAFSDKQLCTYKAAFKKYDALCAGALGPADMAQLLQELHLKYRPPAGSPKGSPSSLLSRLSGGLDALEDRVLGGVQSPESGRKSPRSRAATPPHDAGAASLHSGQGGGGGPALAYKETSFDEFLDIVTANKHWWSSSPGGRAALLGSLRGAMGRNRVTTPRSDHD</sequence>
<name>A0A836CKX5_9STRA</name>
<feature type="region of interest" description="Disordered" evidence="1">
    <location>
        <begin position="369"/>
        <end position="408"/>
    </location>
</feature>
<dbReference type="AlphaFoldDB" id="A0A836CKX5"/>
<evidence type="ECO:0000313" key="3">
    <source>
        <dbReference type="Proteomes" id="UP000664859"/>
    </source>
</evidence>
<evidence type="ECO:0000256" key="1">
    <source>
        <dbReference type="SAM" id="MobiDB-lite"/>
    </source>
</evidence>